<dbReference type="Proteomes" id="UP000185109">
    <property type="component" value="Plasmid pRsp8C3a"/>
</dbReference>
<protein>
    <submittedName>
        <fullName evidence="1">Uncharacterized protein</fullName>
    </submittedName>
</protein>
<evidence type="ECO:0000313" key="2">
    <source>
        <dbReference type="Proteomes" id="UP000185109"/>
    </source>
</evidence>
<reference evidence="1 2" key="1">
    <citation type="submission" date="2016-09" db="EMBL/GenBank/DDBJ databases">
        <title>The complete genome sequences of Rhizobium gallicum, symbiovars gallicum and phaseoli, symbionts associated to common bean (Phaseolus vulgaris).</title>
        <authorList>
            <person name="Bustos P."/>
            <person name="Santamaria R.I."/>
            <person name="Perez-Carrascal O.M."/>
            <person name="Juarez S."/>
            <person name="Lozano L."/>
            <person name="Martinez-Flores I."/>
            <person name="Martinez-Romero E."/>
            <person name="Cevallos M."/>
            <person name="Romero D."/>
            <person name="Davila G."/>
            <person name="Gonzalez V."/>
        </authorList>
    </citation>
    <scope>NUCLEOTIDE SEQUENCE [LARGE SCALE GENOMIC DNA]</scope>
    <source>
        <strain evidence="1 2">8C-3</strain>
        <plasmid evidence="2">Plasmid prsp8c3a</plasmid>
    </source>
</reference>
<accession>A0A1L5PA33</accession>
<evidence type="ECO:0000313" key="1">
    <source>
        <dbReference type="EMBL" id="APO77018.1"/>
    </source>
</evidence>
<sequence>MSPRDFIFLRPSDEAFWLGRHGLISGLLRKFQVTTIVTSRYRAHNWQHSGKYVQTPAPPPSL</sequence>
<proteinExistence type="predicted"/>
<name>A0A1L5PA33_RHIET</name>
<organism evidence="1 2">
    <name type="scientific">Rhizobium etli 8C-3</name>
    <dbReference type="NCBI Taxonomy" id="538025"/>
    <lineage>
        <taxon>Bacteria</taxon>
        <taxon>Pseudomonadati</taxon>
        <taxon>Pseudomonadota</taxon>
        <taxon>Alphaproteobacteria</taxon>
        <taxon>Hyphomicrobiales</taxon>
        <taxon>Rhizobiaceae</taxon>
        <taxon>Rhizobium/Agrobacterium group</taxon>
        <taxon>Rhizobium</taxon>
    </lineage>
</organism>
<geneLocation type="plasmid" evidence="2">
    <name>prsp8c3a</name>
</geneLocation>
<dbReference type="EMBL" id="CP017242">
    <property type="protein sequence ID" value="APO77018.1"/>
    <property type="molecule type" value="Genomic_DNA"/>
</dbReference>
<gene>
    <name evidence="1" type="ORF">AM571_PA00131</name>
</gene>
<keyword evidence="1" id="KW-0614">Plasmid</keyword>
<dbReference type="AlphaFoldDB" id="A0A1L5PA33"/>